<evidence type="ECO:0000313" key="1">
    <source>
        <dbReference type="EMBL" id="NBN62809.1"/>
    </source>
</evidence>
<evidence type="ECO:0000313" key="2">
    <source>
        <dbReference type="Proteomes" id="UP000541347"/>
    </source>
</evidence>
<dbReference type="CDD" id="cd00093">
    <property type="entry name" value="HTH_XRE"/>
    <property type="match status" value="1"/>
</dbReference>
<reference evidence="1 2" key="1">
    <citation type="submission" date="2020-01" db="EMBL/GenBank/DDBJ databases">
        <authorList>
            <person name="Peng S.Y."/>
            <person name="Li J."/>
            <person name="Wang M."/>
            <person name="Wang L."/>
            <person name="Wang C.Q."/>
            <person name="Wang J.R."/>
        </authorList>
    </citation>
    <scope>NUCLEOTIDE SEQUENCE [LARGE SCALE GENOMIC DNA]</scope>
    <source>
        <strain evidence="1 2">XCT-34</strain>
    </source>
</reference>
<proteinExistence type="predicted"/>
<dbReference type="SUPFAM" id="SSF47413">
    <property type="entry name" value="lambda repressor-like DNA-binding domains"/>
    <property type="match status" value="1"/>
</dbReference>
<organism evidence="1 2">
    <name type="scientific">Pannonibacter tanglangensis</name>
    <dbReference type="NCBI Taxonomy" id="2750084"/>
    <lineage>
        <taxon>Bacteria</taxon>
        <taxon>Pseudomonadati</taxon>
        <taxon>Pseudomonadota</taxon>
        <taxon>Alphaproteobacteria</taxon>
        <taxon>Hyphomicrobiales</taxon>
        <taxon>Stappiaceae</taxon>
        <taxon>Pannonibacter</taxon>
    </lineage>
</organism>
<dbReference type="RefSeq" id="WP_161674073.1">
    <property type="nucleotide sequence ID" value="NZ_JAABLP010000001.1"/>
</dbReference>
<protein>
    <submittedName>
        <fullName evidence="1">Helix-turn-helix domain-containing protein</fullName>
    </submittedName>
</protein>
<dbReference type="InterPro" id="IPR001387">
    <property type="entry name" value="Cro/C1-type_HTH"/>
</dbReference>
<comment type="caution">
    <text evidence="1">The sequence shown here is derived from an EMBL/GenBank/DDBJ whole genome shotgun (WGS) entry which is preliminary data.</text>
</comment>
<sequence>MNLKQWRLTQGKTLGDCARHFGLKSARTYQRYETGENRPDADLVDAFVRLSGGAVTALDMHQTRLEWLRMNHPEKFSCLPVAACAAPGPVPHPG</sequence>
<gene>
    <name evidence="1" type="ORF">GWI71_03860</name>
</gene>
<dbReference type="Pfam" id="PF13560">
    <property type="entry name" value="HTH_31"/>
    <property type="match status" value="1"/>
</dbReference>
<keyword evidence="2" id="KW-1185">Reference proteome</keyword>
<name>A0ABW9ZD90_9HYPH</name>
<accession>A0ABW9ZD90</accession>
<dbReference type="Gene3D" id="1.10.260.40">
    <property type="entry name" value="lambda repressor-like DNA-binding domains"/>
    <property type="match status" value="1"/>
</dbReference>
<dbReference type="EMBL" id="JAABLP010000001">
    <property type="protein sequence ID" value="NBN62809.1"/>
    <property type="molecule type" value="Genomic_DNA"/>
</dbReference>
<dbReference type="InterPro" id="IPR010982">
    <property type="entry name" value="Lambda_DNA-bd_dom_sf"/>
</dbReference>
<dbReference type="Proteomes" id="UP000541347">
    <property type="component" value="Unassembled WGS sequence"/>
</dbReference>